<reference evidence="1 2" key="1">
    <citation type="journal article" date="2012" name="J. Bacteriol.">
        <title>Genome Sequence of the Protease-Producing Bacterium Rheinheimera nanhaiensis E407-8T, Isolated from Deep-Sea Sediment of the South China Sea.</title>
        <authorList>
            <person name="Zhang X.-Y."/>
            <person name="Zhang Y.-J."/>
            <person name="Qin Q.-L."/>
            <person name="Xie B.-B."/>
            <person name="Chen X.-L."/>
            <person name="Zhou B.-C."/>
            <person name="Zhang Y.-Z."/>
        </authorList>
    </citation>
    <scope>NUCLEOTIDE SEQUENCE [LARGE SCALE GENOMIC DNA]</scope>
    <source>
        <strain evidence="1 2">E407-8</strain>
    </source>
</reference>
<sequence>MSWLARLYETYEQAQQLSADLPQEQQLMPVSHTPQNAHINIVIDGNGSFLRASVLEKTQLVLPATEQSAGRASGLAPHALADKIQYVAGDYEQFGGLKKAGFELYFEQLSGWCKSEFVLPAIEAIHRYVGKRTVVADLLQHGVLHAENGVLLTKWQSSAEAPLLFKVLPKEAGSLDQGSALVCWTVEMPGIAQSKTWLDPAIQQSWINFDSLNGGKPGLCLVKGEQTVLASNHPAKIRHSGDKAKLISANDSGGFTFRGKFTNSGQAAAVSFDVTQKAHNALRWLLGRQSFRNGDQTYVSWAVSGKTIPNPFSDPWDLLSTETLPEKDHSLDLGQSYALNLKSHLKGTGKGELERNESICILGLDSATPGRMGIIYYRETIAEEFLDSLEKWYQDFAWPQRHKITLNSENKSKAVEKTIWSACAPAPYKIWDAVYGDVLKSTDSLKKNLTERLLPCIVEGRPLPVDIVTYAIKRATNRLAYKSDETWRWEQNLGIACALYKGFCKRTPHIKYQKDYAMALDESSTSRDYLYGRLLAVAENIESYALYKAGEKRNTTADRLMQRFADRPFSTWRNLELALKPYMHRLQNVSPGFLKLRKDLLDSIQSAFDTTEFKSDKALSGEFLLGFHCQRLVLNSKKDAADTADAAE</sequence>
<comment type="caution">
    <text evidence="1">The sequence shown here is derived from an EMBL/GenBank/DDBJ whole genome shotgun (WGS) entry which is preliminary data.</text>
</comment>
<protein>
    <submittedName>
        <fullName evidence="1">CRISPR-associated protein</fullName>
    </submittedName>
</protein>
<gene>
    <name evidence="1" type="ORF">RNAN_3597</name>
</gene>
<dbReference type="EMBL" id="BAFK01000032">
    <property type="protein sequence ID" value="GAB60572.1"/>
    <property type="molecule type" value="Genomic_DNA"/>
</dbReference>
<dbReference type="STRING" id="562729.RNAN_3597"/>
<dbReference type="NCBIfam" id="TIGR01863">
    <property type="entry name" value="cas_Csd1"/>
    <property type="match status" value="1"/>
</dbReference>
<dbReference type="InterPro" id="IPR010144">
    <property type="entry name" value="CRISPR-assoc_prot_Csd1-typ"/>
</dbReference>
<dbReference type="CDD" id="cd09757">
    <property type="entry name" value="Cas8c_I-C"/>
    <property type="match status" value="1"/>
</dbReference>
<evidence type="ECO:0000313" key="1">
    <source>
        <dbReference type="EMBL" id="GAB60572.1"/>
    </source>
</evidence>
<evidence type="ECO:0000313" key="2">
    <source>
        <dbReference type="Proteomes" id="UP000004374"/>
    </source>
</evidence>
<dbReference type="Pfam" id="PF09709">
    <property type="entry name" value="Cas_Csd1"/>
    <property type="match status" value="1"/>
</dbReference>
<accession>I1E2P4</accession>
<dbReference type="OrthoDB" id="5389988at2"/>
<keyword evidence="2" id="KW-1185">Reference proteome</keyword>
<dbReference type="RefSeq" id="WP_008224255.1">
    <property type="nucleotide sequence ID" value="NZ_BAFK01000032.1"/>
</dbReference>
<organism evidence="1 2">
    <name type="scientific">Rheinheimera nanhaiensis E407-8</name>
    <dbReference type="NCBI Taxonomy" id="562729"/>
    <lineage>
        <taxon>Bacteria</taxon>
        <taxon>Pseudomonadati</taxon>
        <taxon>Pseudomonadota</taxon>
        <taxon>Gammaproteobacteria</taxon>
        <taxon>Chromatiales</taxon>
        <taxon>Chromatiaceae</taxon>
        <taxon>Rheinheimera</taxon>
    </lineage>
</organism>
<name>I1E2P4_9GAMM</name>
<dbReference type="Proteomes" id="UP000004374">
    <property type="component" value="Unassembled WGS sequence"/>
</dbReference>
<proteinExistence type="predicted"/>
<dbReference type="AlphaFoldDB" id="I1E2P4"/>